<keyword evidence="3" id="KW-0812">Transmembrane</keyword>
<dbReference type="Gene3D" id="3.40.190.10">
    <property type="entry name" value="Periplasmic binding protein-like II"/>
    <property type="match status" value="2"/>
</dbReference>
<dbReference type="InterPro" id="IPR026045">
    <property type="entry name" value="Ferric-bd"/>
</dbReference>
<proteinExistence type="inferred from homology"/>
<dbReference type="Pfam" id="PF13416">
    <property type="entry name" value="SBP_bac_8"/>
    <property type="match status" value="1"/>
</dbReference>
<keyword evidence="3" id="KW-0472">Membrane</keyword>
<evidence type="ECO:0000256" key="1">
    <source>
        <dbReference type="ARBA" id="ARBA00008520"/>
    </source>
</evidence>
<reference evidence="4" key="1">
    <citation type="submission" date="2014-05" db="EMBL/GenBank/DDBJ databases">
        <title>Key roles for freshwater Actinobacteria revealed by deep metagenomic sequencing.</title>
        <authorList>
            <person name="Ghai R."/>
            <person name="Mizuno C.M."/>
            <person name="Picazo A."/>
            <person name="Camacho A."/>
            <person name="Rodriguez-Valera F."/>
        </authorList>
    </citation>
    <scope>NUCLEOTIDE SEQUENCE</scope>
</reference>
<comment type="similarity">
    <text evidence="1">Belongs to the bacterial solute-binding protein 1 family.</text>
</comment>
<organism evidence="4">
    <name type="scientific">freshwater metagenome</name>
    <dbReference type="NCBI Taxonomy" id="449393"/>
    <lineage>
        <taxon>unclassified sequences</taxon>
        <taxon>metagenomes</taxon>
        <taxon>ecological metagenomes</taxon>
    </lineage>
</organism>
<keyword evidence="2" id="KW-0732">Signal</keyword>
<dbReference type="EMBL" id="JNSK01000147">
    <property type="protein sequence ID" value="KGA13959.1"/>
    <property type="molecule type" value="Genomic_DNA"/>
</dbReference>
<dbReference type="PANTHER" id="PTHR30006">
    <property type="entry name" value="THIAMINE-BINDING PERIPLASMIC PROTEIN-RELATED"/>
    <property type="match status" value="1"/>
</dbReference>
<dbReference type="GO" id="GO:0030288">
    <property type="term" value="C:outer membrane-bounded periplasmic space"/>
    <property type="evidence" value="ECO:0007669"/>
    <property type="project" value="TreeGrafter"/>
</dbReference>
<comment type="caution">
    <text evidence="4">The sequence shown here is derived from an EMBL/GenBank/DDBJ whole genome shotgun (WGS) entry which is preliminary data.</text>
</comment>
<gene>
    <name evidence="4" type="ORF">GM50_21085</name>
</gene>
<dbReference type="SUPFAM" id="SSF53850">
    <property type="entry name" value="Periplasmic binding protein-like II"/>
    <property type="match status" value="1"/>
</dbReference>
<dbReference type="PANTHER" id="PTHR30006:SF15">
    <property type="entry name" value="IRON-UTILIZATION PERIPLASMIC PROTEIN"/>
    <property type="match status" value="1"/>
</dbReference>
<evidence type="ECO:0000313" key="4">
    <source>
        <dbReference type="EMBL" id="KGA13959.1"/>
    </source>
</evidence>
<keyword evidence="3" id="KW-1133">Transmembrane helix</keyword>
<evidence type="ECO:0000256" key="3">
    <source>
        <dbReference type="SAM" id="Phobius"/>
    </source>
</evidence>
<evidence type="ECO:0000256" key="2">
    <source>
        <dbReference type="ARBA" id="ARBA00022729"/>
    </source>
</evidence>
<dbReference type="InterPro" id="IPR006059">
    <property type="entry name" value="SBP"/>
</dbReference>
<feature type="transmembrane region" description="Helical" evidence="3">
    <location>
        <begin position="46"/>
        <end position="66"/>
    </location>
</feature>
<dbReference type="CDD" id="cd13543">
    <property type="entry name" value="PBP2_Fbp"/>
    <property type="match status" value="1"/>
</dbReference>
<dbReference type="PIRSF" id="PIRSF002825">
    <property type="entry name" value="CfbpA"/>
    <property type="match status" value="1"/>
</dbReference>
<sequence length="381" mass="40755">MNYATFLLRNSKPSVSLASYSGVSGSSLMADLERSNLRRQELKKNFTVAGIALVALIIGGATFASFSSDQSDEKITEVTIYSGRSEEFIAPFLSNWERESGIKLNVRYGDSAELAAQILEEGQNSPADLFLSQDAGSLGAVSAAGLFAKIADGIGSEIDSKYIAGDRNWIGLTGRARVFAYRPGAVDVLPKSISDLTKEAYKGKVGIAPSNASFQAFVTALINEKGEKFAEDWLKAMESNDAQIYLKNSAIVEAIDKGEISLGLVNHYYTWEVSEALGRDIQVANGFFAPGDIGNLVNVSGIGILATSEKVSAAEDLINFLTSAAIQASFTEKTHEYSLIPGSKAPESLPDLASIGSPQVDLRSLENVQRTQDLLTKVGLL</sequence>
<dbReference type="AlphaFoldDB" id="A0A094PWA3"/>
<name>A0A094PWA3_9ZZZZ</name>
<protein>
    <submittedName>
        <fullName evidence="4">ABC-type Fe3+ transport system, periplasmic component</fullName>
    </submittedName>
</protein>
<accession>A0A094PWA3</accession>